<dbReference type="GO" id="GO:0004776">
    <property type="term" value="F:succinate-CoA ligase (GDP-forming) activity"/>
    <property type="evidence" value="ECO:0007669"/>
    <property type="project" value="TreeGrafter"/>
</dbReference>
<dbReference type="InterPro" id="IPR036291">
    <property type="entry name" value="NAD(P)-bd_dom_sf"/>
</dbReference>
<dbReference type="KEGG" id="din:Selin_0304"/>
<dbReference type="InterPro" id="IPR017440">
    <property type="entry name" value="Cit_synth/succinyl-CoA_lig_AS"/>
</dbReference>
<dbReference type="InterPro" id="IPR005810">
    <property type="entry name" value="CoA_lig_alpha"/>
</dbReference>
<reference evidence="10 11" key="1">
    <citation type="submission" date="2010-12" db="EMBL/GenBank/DDBJ databases">
        <title>Complete sequence of Desulfurispirillum indicum S5.</title>
        <authorList>
            <consortium name="US DOE Joint Genome Institute"/>
            <person name="Lucas S."/>
            <person name="Copeland A."/>
            <person name="Lapidus A."/>
            <person name="Cheng J.-F."/>
            <person name="Goodwin L."/>
            <person name="Pitluck S."/>
            <person name="Chertkov O."/>
            <person name="Held B."/>
            <person name="Detter J.C."/>
            <person name="Han C."/>
            <person name="Tapia R."/>
            <person name="Land M."/>
            <person name="Hauser L."/>
            <person name="Kyrpides N."/>
            <person name="Ivanova N."/>
            <person name="Mikhailova N."/>
            <person name="Haggblom M."/>
            <person name="Rauschenbach I."/>
            <person name="Bini E."/>
            <person name="Woyke T."/>
        </authorList>
    </citation>
    <scope>NUCLEOTIDE SEQUENCE [LARGE SCALE GENOMIC DNA]</scope>
    <source>
        <strain evidence="11">ATCC BAA-1389 / DSM 22839 / S5</strain>
    </source>
</reference>
<dbReference type="RefSeq" id="WP_013504949.1">
    <property type="nucleotide sequence ID" value="NC_014836.1"/>
</dbReference>
<dbReference type="SUPFAM" id="SSF52210">
    <property type="entry name" value="Succinyl-CoA synthetase domains"/>
    <property type="match status" value="1"/>
</dbReference>
<gene>
    <name evidence="5" type="primary">sucD</name>
    <name evidence="10" type="ordered locus">Selin_0304</name>
</gene>
<dbReference type="Pfam" id="PF02629">
    <property type="entry name" value="CoA_binding"/>
    <property type="match status" value="1"/>
</dbReference>
<dbReference type="PIRSF" id="PIRSF001553">
    <property type="entry name" value="SucCS_alpha"/>
    <property type="match status" value="1"/>
</dbReference>
<evidence type="ECO:0000256" key="6">
    <source>
        <dbReference type="PIRSR" id="PIRSR001553-1"/>
    </source>
</evidence>
<dbReference type="FunCoup" id="E6W6R0">
    <property type="interactions" value="477"/>
</dbReference>
<evidence type="ECO:0000313" key="11">
    <source>
        <dbReference type="Proteomes" id="UP000002572"/>
    </source>
</evidence>
<dbReference type="EMBL" id="CP002432">
    <property type="protein sequence ID" value="ADU65060.1"/>
    <property type="molecule type" value="Genomic_DNA"/>
</dbReference>
<dbReference type="NCBIfam" id="TIGR01019">
    <property type="entry name" value="sucCoAalpha"/>
    <property type="match status" value="1"/>
</dbReference>
<dbReference type="Gene3D" id="3.40.50.261">
    <property type="entry name" value="Succinyl-CoA synthetase domains"/>
    <property type="match status" value="1"/>
</dbReference>
<dbReference type="InterPro" id="IPR016102">
    <property type="entry name" value="Succinyl-CoA_synth-like"/>
</dbReference>
<dbReference type="HOGENOM" id="CLU_052104_0_0_0"/>
<sequence length="305" mass="31820">MSILVNSDTRVITQGITGSQGLFHTEMALKYGTRMVGGVTPGKGGTTALDGKVPVFNSVAQAVSETGANASMIYVPPLFAADAIMEAADAGVEIIACITEGIPILDMIRVKDFLRTTPGIKLIGPNCPGIITPDECKIGIMPGYIHKRGHIGIVSRSGTLTYEAVNQLSSRNLGQSTVVGIGGDPINGLTHLDIMKRFAADDDTLAVVMIGEIGGSNEEKAAQWVAENMRHKPVVGFIAGATAPEGKRMGHAGAIVSGNTGSAQSKISAMKDAGIRVAPTIVDIGTIMEQFLLDMDLLDSCRISS</sequence>
<dbReference type="Pfam" id="PF00549">
    <property type="entry name" value="Ligase_CoA"/>
    <property type="match status" value="1"/>
</dbReference>
<keyword evidence="2 5" id="KW-0436">Ligase</keyword>
<dbReference type="GO" id="GO:0004775">
    <property type="term" value="F:succinate-CoA ligase (ADP-forming) activity"/>
    <property type="evidence" value="ECO:0007669"/>
    <property type="project" value="UniProtKB-UniRule"/>
</dbReference>
<dbReference type="PANTHER" id="PTHR11117">
    <property type="entry name" value="SUCCINYL-COA LIGASE SUBUNIT ALPHA"/>
    <property type="match status" value="1"/>
</dbReference>
<evidence type="ECO:0000256" key="7">
    <source>
        <dbReference type="RuleBase" id="RU000677"/>
    </source>
</evidence>
<dbReference type="PROSITE" id="PS00399">
    <property type="entry name" value="SUCCINYL_COA_LIG_2"/>
    <property type="match status" value="1"/>
</dbReference>
<dbReference type="InterPro" id="IPR005811">
    <property type="entry name" value="SUCC_ACL_C"/>
</dbReference>
<evidence type="ECO:0000256" key="5">
    <source>
        <dbReference type="HAMAP-Rule" id="MF_01988"/>
    </source>
</evidence>
<dbReference type="GO" id="GO:0006099">
    <property type="term" value="P:tricarboxylic acid cycle"/>
    <property type="evidence" value="ECO:0007669"/>
    <property type="project" value="UniProtKB-UniRule"/>
</dbReference>
<organism evidence="10 11">
    <name type="scientific">Desulfurispirillum indicum (strain ATCC BAA-1389 / DSM 22839 / S5)</name>
    <dbReference type="NCBI Taxonomy" id="653733"/>
    <lineage>
        <taxon>Bacteria</taxon>
        <taxon>Pseudomonadati</taxon>
        <taxon>Chrysiogenota</taxon>
        <taxon>Chrysiogenia</taxon>
        <taxon>Chrysiogenales</taxon>
        <taxon>Chrysiogenaceae</taxon>
        <taxon>Desulfurispirillum</taxon>
    </lineage>
</organism>
<dbReference type="PROSITE" id="PS01216">
    <property type="entry name" value="SUCCINYL_COA_LIG_1"/>
    <property type="match status" value="1"/>
</dbReference>
<comment type="similarity">
    <text evidence="4 5 7">Belongs to the succinate/malate CoA ligase alpha subunit family.</text>
</comment>
<keyword evidence="11" id="KW-1185">Reference proteome</keyword>
<comment type="pathway">
    <text evidence="5 8">Carbohydrate metabolism; tricarboxylic acid cycle; succinate from succinyl-CoA (ligase route): step 1/1.</text>
</comment>
<proteinExistence type="inferred from homology"/>
<evidence type="ECO:0000256" key="4">
    <source>
        <dbReference type="ARBA" id="ARBA00060724"/>
    </source>
</evidence>
<protein>
    <recommendedName>
        <fullName evidence="5">Succinate--CoA ligase [ADP-forming] subunit alpha</fullName>
        <ecNumber evidence="5">6.2.1.5</ecNumber>
    </recommendedName>
    <alternativeName>
        <fullName evidence="5">Succinyl-CoA synthetase subunit alpha</fullName>
        <shortName evidence="5">SCS-alpha</shortName>
    </alternativeName>
</protein>
<dbReference type="InterPro" id="IPR003781">
    <property type="entry name" value="CoA-bd"/>
</dbReference>
<dbReference type="PANTHER" id="PTHR11117:SF2">
    <property type="entry name" value="SUCCINATE--COA LIGASE [ADP_GDP-FORMING] SUBUNIT ALPHA, MITOCHONDRIAL"/>
    <property type="match status" value="1"/>
</dbReference>
<evidence type="ECO:0000256" key="1">
    <source>
        <dbReference type="ARBA" id="ARBA00022532"/>
    </source>
</evidence>
<dbReference type="FunFam" id="3.40.50.261:FF:000006">
    <property type="entry name" value="Succinate--CoA ligase [ADP-forming] subunit alpha"/>
    <property type="match status" value="1"/>
</dbReference>
<name>E6W6R0_DESIS</name>
<evidence type="ECO:0000256" key="3">
    <source>
        <dbReference type="ARBA" id="ARBA00022741"/>
    </source>
</evidence>
<feature type="binding site" evidence="5">
    <location>
        <begin position="17"/>
        <end position="20"/>
    </location>
    <ligand>
        <name>CoA</name>
        <dbReference type="ChEBI" id="CHEBI:57287"/>
    </ligand>
</feature>
<feature type="active site" description="Tele-phosphohistidine intermediate" evidence="5 6">
    <location>
        <position position="251"/>
    </location>
</feature>
<keyword evidence="1 5" id="KW-0816">Tricarboxylic acid cycle</keyword>
<accession>E6W6R0</accession>
<dbReference type="OrthoDB" id="9807196at2"/>
<dbReference type="GO" id="GO:0000166">
    <property type="term" value="F:nucleotide binding"/>
    <property type="evidence" value="ECO:0007669"/>
    <property type="project" value="UniProtKB-KW"/>
</dbReference>
<dbReference type="STRING" id="653733.Selin_0304"/>
<dbReference type="Gene3D" id="3.40.50.720">
    <property type="entry name" value="NAD(P)-binding Rossmann-like Domain"/>
    <property type="match status" value="1"/>
</dbReference>
<dbReference type="PRINTS" id="PR01798">
    <property type="entry name" value="SCOASYNTHASE"/>
</dbReference>
<comment type="catalytic activity">
    <reaction evidence="5 8">
        <text>succinate + ATP + CoA = succinyl-CoA + ADP + phosphate</text>
        <dbReference type="Rhea" id="RHEA:17661"/>
        <dbReference type="ChEBI" id="CHEBI:30031"/>
        <dbReference type="ChEBI" id="CHEBI:30616"/>
        <dbReference type="ChEBI" id="CHEBI:43474"/>
        <dbReference type="ChEBI" id="CHEBI:57287"/>
        <dbReference type="ChEBI" id="CHEBI:57292"/>
        <dbReference type="ChEBI" id="CHEBI:456216"/>
        <dbReference type="EC" id="6.2.1.5"/>
    </reaction>
</comment>
<feature type="binding site" evidence="5">
    <location>
        <begin position="98"/>
        <end position="100"/>
    </location>
    <ligand>
        <name>CoA</name>
        <dbReference type="ChEBI" id="CHEBI:57287"/>
    </ligand>
</feature>
<dbReference type="NCBIfam" id="NF004230">
    <property type="entry name" value="PRK05678.1"/>
    <property type="match status" value="1"/>
</dbReference>
<evidence type="ECO:0000256" key="2">
    <source>
        <dbReference type="ARBA" id="ARBA00022598"/>
    </source>
</evidence>
<dbReference type="eggNOG" id="COG0074">
    <property type="taxonomic scope" value="Bacteria"/>
</dbReference>
<dbReference type="InterPro" id="IPR033847">
    <property type="entry name" value="Citrt_syn/SCS-alpha_CS"/>
</dbReference>
<dbReference type="AlphaFoldDB" id="E6W6R0"/>
<dbReference type="GO" id="GO:0009361">
    <property type="term" value="C:succinate-CoA ligase complex (ADP-forming)"/>
    <property type="evidence" value="ECO:0007669"/>
    <property type="project" value="TreeGrafter"/>
</dbReference>
<feature type="binding site" evidence="5">
    <location>
        <position position="43"/>
    </location>
    <ligand>
        <name>CoA</name>
        <dbReference type="ChEBI" id="CHEBI:57287"/>
    </ligand>
</feature>
<comment type="catalytic activity">
    <reaction evidence="5">
        <text>GTP + succinate + CoA = succinyl-CoA + GDP + phosphate</text>
        <dbReference type="Rhea" id="RHEA:22120"/>
        <dbReference type="ChEBI" id="CHEBI:30031"/>
        <dbReference type="ChEBI" id="CHEBI:37565"/>
        <dbReference type="ChEBI" id="CHEBI:43474"/>
        <dbReference type="ChEBI" id="CHEBI:57287"/>
        <dbReference type="ChEBI" id="CHEBI:57292"/>
        <dbReference type="ChEBI" id="CHEBI:58189"/>
    </reaction>
</comment>
<dbReference type="InParanoid" id="E6W6R0"/>
<comment type="function">
    <text evidence="5 8">Succinyl-CoA synthetase functions in the citric acid cycle (TCA), coupling the hydrolysis of succinyl-CoA to the synthesis of either ATP or GTP and thus represents the only step of substrate-level phosphorylation in the TCA. The alpha subunit of the enzyme binds the substrates coenzyme A and phosphate, while succinate binding and nucleotide specificity is provided by the beta subunit.</text>
</comment>
<evidence type="ECO:0000256" key="8">
    <source>
        <dbReference type="RuleBase" id="RU000699"/>
    </source>
</evidence>
<feature type="domain" description="CoA-binding" evidence="9">
    <location>
        <begin position="4"/>
        <end position="102"/>
    </location>
</feature>
<dbReference type="SMART" id="SM00881">
    <property type="entry name" value="CoA_binding"/>
    <property type="match status" value="1"/>
</dbReference>
<dbReference type="Proteomes" id="UP000002572">
    <property type="component" value="Chromosome"/>
</dbReference>
<dbReference type="FunFam" id="3.40.50.720:FF:000277">
    <property type="entry name" value="Succinate--CoA ligase [ADP-forming] subunit alpha"/>
    <property type="match status" value="1"/>
</dbReference>
<dbReference type="HAMAP" id="MF_01988">
    <property type="entry name" value="Succ_CoA_alpha"/>
    <property type="match status" value="1"/>
</dbReference>
<evidence type="ECO:0000259" key="9">
    <source>
        <dbReference type="SMART" id="SM00881"/>
    </source>
</evidence>
<evidence type="ECO:0000313" key="10">
    <source>
        <dbReference type="EMBL" id="ADU65060.1"/>
    </source>
</evidence>
<dbReference type="EC" id="6.2.1.5" evidence="5"/>
<comment type="subunit">
    <text evidence="5 8">Heterotetramer of two alpha and two beta subunits.</text>
</comment>
<feature type="binding site" evidence="5">
    <location>
        <position position="162"/>
    </location>
    <ligand>
        <name>substrate</name>
        <note>ligand shared with subunit beta</note>
    </ligand>
</feature>
<keyword evidence="3 5" id="KW-0547">Nucleotide-binding</keyword>
<dbReference type="UniPathway" id="UPA00223">
    <property type="reaction ID" value="UER00999"/>
</dbReference>
<dbReference type="SUPFAM" id="SSF51735">
    <property type="entry name" value="NAD(P)-binding Rossmann-fold domains"/>
    <property type="match status" value="1"/>
</dbReference>